<name>A0A4P7PCT2_9PSED</name>
<evidence type="ECO:0000313" key="1">
    <source>
        <dbReference type="EMBL" id="QBZ88319.1"/>
    </source>
</evidence>
<gene>
    <name evidence="1" type="ORF">EPZ47_06230</name>
</gene>
<sequence>MSNLGVGGIVSCRDRAPDAPLIKKCAILSMVDALDQLYTGKYDECCAMLRAFAATENLQSNNNL</sequence>
<protein>
    <submittedName>
        <fullName evidence="1">Uncharacterized protein</fullName>
    </submittedName>
</protein>
<reference evidence="1 2" key="1">
    <citation type="journal article" date="2019" name="Front. Microbiol.">
        <title>In silico and Genetic Analyses of Cyclic Lipopeptide Synthetic Gene Clusters in Pseudomonas sp. 11K1.</title>
        <authorList>
            <person name="Zhao H."/>
            <person name="Liu Y.P."/>
            <person name="Zhang L.Q."/>
        </authorList>
    </citation>
    <scope>NUCLEOTIDE SEQUENCE [LARGE SCALE GENOMIC DNA]</scope>
    <source>
        <strain evidence="1 2">11K1</strain>
    </source>
</reference>
<dbReference type="EMBL" id="CP035088">
    <property type="protein sequence ID" value="QBZ88319.1"/>
    <property type="molecule type" value="Genomic_DNA"/>
</dbReference>
<dbReference type="KEGG" id="pvk:EPZ47_06230"/>
<dbReference type="AlphaFoldDB" id="A0A4P7PCT2"/>
<proteinExistence type="predicted"/>
<evidence type="ECO:0000313" key="2">
    <source>
        <dbReference type="Proteomes" id="UP000296468"/>
    </source>
</evidence>
<organism evidence="1 2">
    <name type="scientific">Pseudomonas viciae</name>
    <dbReference type="NCBI Taxonomy" id="2505979"/>
    <lineage>
        <taxon>Bacteria</taxon>
        <taxon>Pseudomonadati</taxon>
        <taxon>Pseudomonadota</taxon>
        <taxon>Gammaproteobacteria</taxon>
        <taxon>Pseudomonadales</taxon>
        <taxon>Pseudomonadaceae</taxon>
        <taxon>Pseudomonas</taxon>
    </lineage>
</organism>
<accession>A0A4P7PCT2</accession>
<dbReference type="Proteomes" id="UP000296468">
    <property type="component" value="Chromosome"/>
</dbReference>